<dbReference type="PANTHER" id="PTHR42928">
    <property type="entry name" value="TRICARBOXYLATE-BINDING PROTEIN"/>
    <property type="match status" value="1"/>
</dbReference>
<feature type="chain" id="PRO_5030919453" description="Tripartite-type tricarboxylate transporter, receptor component TctC" evidence="2">
    <location>
        <begin position="30"/>
        <end position="330"/>
    </location>
</feature>
<dbReference type="Gene3D" id="3.40.190.10">
    <property type="entry name" value="Periplasmic binding protein-like II"/>
    <property type="match status" value="1"/>
</dbReference>
<dbReference type="CDD" id="cd13578">
    <property type="entry name" value="PBP2_Bug27"/>
    <property type="match status" value="1"/>
</dbReference>
<name>A0A7V8JPE9_9BURK</name>
<reference evidence="4" key="1">
    <citation type="journal article" date="2020" name="MBio">
        <title>Horizontal gene transfer to a defensive symbiont with a reduced genome amongst a multipartite beetle microbiome.</title>
        <authorList>
            <person name="Waterworth S.C."/>
            <person name="Florez L.V."/>
            <person name="Rees E.R."/>
            <person name="Hertweck C."/>
            <person name="Kaltenpoth M."/>
            <person name="Kwan J.C."/>
        </authorList>
    </citation>
    <scope>NUCLEOTIDE SEQUENCE [LARGE SCALE GENOMIC DNA]</scope>
</reference>
<dbReference type="Gene3D" id="3.40.190.150">
    <property type="entry name" value="Bordetella uptake gene, domain 1"/>
    <property type="match status" value="1"/>
</dbReference>
<proteinExistence type="inferred from homology"/>
<dbReference type="AlphaFoldDB" id="A0A7V8JPE9"/>
<gene>
    <name evidence="3" type="ORF">GAK30_02809</name>
</gene>
<dbReference type="InterPro" id="IPR042100">
    <property type="entry name" value="Bug_dom1"/>
</dbReference>
<dbReference type="PROSITE" id="PS51318">
    <property type="entry name" value="TAT"/>
    <property type="match status" value="1"/>
</dbReference>
<dbReference type="EMBL" id="WNDQ01000044">
    <property type="protein sequence ID" value="KAF1019937.1"/>
    <property type="molecule type" value="Genomic_DNA"/>
</dbReference>
<dbReference type="Proteomes" id="UP000461670">
    <property type="component" value="Unassembled WGS sequence"/>
</dbReference>
<evidence type="ECO:0000313" key="3">
    <source>
        <dbReference type="EMBL" id="KAF1019937.1"/>
    </source>
</evidence>
<comment type="caution">
    <text evidence="3">The sequence shown here is derived from an EMBL/GenBank/DDBJ whole genome shotgun (WGS) entry which is preliminary data.</text>
</comment>
<organism evidence="3 4">
    <name type="scientific">Paracidovorax wautersii</name>
    <dbReference type="NCBI Taxonomy" id="1177982"/>
    <lineage>
        <taxon>Bacteria</taxon>
        <taxon>Pseudomonadati</taxon>
        <taxon>Pseudomonadota</taxon>
        <taxon>Betaproteobacteria</taxon>
        <taxon>Burkholderiales</taxon>
        <taxon>Comamonadaceae</taxon>
        <taxon>Paracidovorax</taxon>
    </lineage>
</organism>
<sequence>MTYAPMRRKLLTAALLATVAAAGSGTASAADNWPARPVTLVVPFPPGGTDVLARTLAERLTQRLGQPVIVDNRPGAGATIGADYVAKATPDGYTLLIGAVHHTIAPSVYKRLNYDFQKDFQPITTIAMVPNVLVVNAARTQATTVAELVQLIKAKPELATYGSNGNGTAQHMIGTEFQAQTGTQLVHVPYKGSGPLATDLLGGQILMSFDTITPVLPHIQAGKLRPIAVTTAERSKALPNTPTLQEAGLANFNIGTWFGVLAPAATPAPVLDRLSTEMVAIIHSPDFAKRMDDIGAQPVGNSRDEMRRQIADETTTKFQALVKSAKISLD</sequence>
<accession>A0A7V8JPE9</accession>
<dbReference type="Pfam" id="PF03401">
    <property type="entry name" value="TctC"/>
    <property type="match status" value="1"/>
</dbReference>
<dbReference type="InterPro" id="IPR006311">
    <property type="entry name" value="TAT_signal"/>
</dbReference>
<keyword evidence="2" id="KW-0732">Signal</keyword>
<protein>
    <recommendedName>
        <fullName evidence="5">Tripartite-type tricarboxylate transporter, receptor component TctC</fullName>
    </recommendedName>
</protein>
<feature type="signal peptide" evidence="2">
    <location>
        <begin position="1"/>
        <end position="29"/>
    </location>
</feature>
<dbReference type="PIRSF" id="PIRSF017082">
    <property type="entry name" value="YflP"/>
    <property type="match status" value="1"/>
</dbReference>
<evidence type="ECO:0000256" key="1">
    <source>
        <dbReference type="ARBA" id="ARBA00006987"/>
    </source>
</evidence>
<evidence type="ECO:0008006" key="5">
    <source>
        <dbReference type="Google" id="ProtNLM"/>
    </source>
</evidence>
<comment type="similarity">
    <text evidence="1">Belongs to the UPF0065 (bug) family.</text>
</comment>
<dbReference type="SUPFAM" id="SSF53850">
    <property type="entry name" value="Periplasmic binding protein-like II"/>
    <property type="match status" value="1"/>
</dbReference>
<evidence type="ECO:0000313" key="4">
    <source>
        <dbReference type="Proteomes" id="UP000461670"/>
    </source>
</evidence>
<dbReference type="InterPro" id="IPR005064">
    <property type="entry name" value="BUG"/>
</dbReference>
<dbReference type="PANTHER" id="PTHR42928:SF5">
    <property type="entry name" value="BLR1237 PROTEIN"/>
    <property type="match status" value="1"/>
</dbReference>
<evidence type="ECO:0000256" key="2">
    <source>
        <dbReference type="SAM" id="SignalP"/>
    </source>
</evidence>